<dbReference type="Pfam" id="PF07690">
    <property type="entry name" value="MFS_1"/>
    <property type="match status" value="1"/>
</dbReference>
<organism evidence="8 9">
    <name type="scientific">Sporidiobolus salmonicolor</name>
    <name type="common">Yeast-like fungus</name>
    <name type="synonym">Sporobolomyces salmonicolor</name>
    <dbReference type="NCBI Taxonomy" id="5005"/>
    <lineage>
        <taxon>Eukaryota</taxon>
        <taxon>Fungi</taxon>
        <taxon>Dikarya</taxon>
        <taxon>Basidiomycota</taxon>
        <taxon>Pucciniomycotina</taxon>
        <taxon>Microbotryomycetes</taxon>
        <taxon>Sporidiobolales</taxon>
        <taxon>Sporidiobolaceae</taxon>
        <taxon>Sporobolomyces</taxon>
    </lineage>
</organism>
<feature type="transmembrane region" description="Helical" evidence="6">
    <location>
        <begin position="249"/>
        <end position="270"/>
    </location>
</feature>
<dbReference type="Gene3D" id="1.20.1250.20">
    <property type="entry name" value="MFS general substrate transporter like domains"/>
    <property type="match status" value="1"/>
</dbReference>
<name>A0A0D6EKG9_SPOSA</name>
<protein>
    <submittedName>
        <fullName evidence="8">SPOSA6832_02101-mRNA-1:cds</fullName>
    </submittedName>
</protein>
<dbReference type="SUPFAM" id="SSF103473">
    <property type="entry name" value="MFS general substrate transporter"/>
    <property type="match status" value="1"/>
</dbReference>
<dbReference type="OrthoDB" id="6770063at2759"/>
<keyword evidence="9" id="KW-1185">Reference proteome</keyword>
<dbReference type="PANTHER" id="PTHR23502:SF60">
    <property type="entry name" value="MAJOR FACILITATOR SUPERFAMILY (MFS) PROFILE DOMAIN-CONTAINING PROTEIN-RELATED"/>
    <property type="match status" value="1"/>
</dbReference>
<feature type="transmembrane region" description="Helical" evidence="6">
    <location>
        <begin position="282"/>
        <end position="301"/>
    </location>
</feature>
<dbReference type="Proteomes" id="UP000243876">
    <property type="component" value="Unassembled WGS sequence"/>
</dbReference>
<sequence>MPAPAELLDSAITLREEDTAESGSVLYGKETDLETGGSGGGTMRPTSGSDVSGNKERCYSKEDGSEVIVVDWKGKDDPLNPKNWSDRRRMGATLIPLSSSTIAPAAGQVAEKLHITNEVSRFPLLLAKSAADIFARPDDHLDGHFRLRSWYVQLLRFLHSSLLIPEDTTAFAVGPLIFGPMSELYGRVRVLQGANVLYLIFNLVCAFAKTKGQFIAFRFMAGLGGGAPLSIGAGVLSDLWRPEERGKSAALYSLGPLLGPAMGPVIGGWITEKLPNDGYRWIFFSTTIFSAFVQLFGLFYLRETYAPTLLGRQVRELKKSLDLPPNSDKVQTVFEARAGGKKSPKEVIRRGMIRPFVLMGTEPILQILAIFMALVYGIVFMTVYHESTGIAGTNFIAMALGFFLASQIGARALDVIYRKLKERYGGEGKPEYRLPLMFPACILLPFGLLLYGWSAQHHLPWISTDIGMFFVSVAMILIFQGIQLFLIDAFTLHAASAIAAMSSLRSICGFAFPLFSPYLYSGVGYGWGCTILAGVAVLIPVIYLYGEKIRMRSRMKKLK</sequence>
<feature type="transmembrane region" description="Helical" evidence="6">
    <location>
        <begin position="390"/>
        <end position="413"/>
    </location>
</feature>
<feature type="transmembrane region" description="Helical" evidence="6">
    <location>
        <begin position="525"/>
        <end position="546"/>
    </location>
</feature>
<evidence type="ECO:0000313" key="8">
    <source>
        <dbReference type="EMBL" id="CEQ40474.1"/>
    </source>
</evidence>
<dbReference type="AlphaFoldDB" id="A0A0D6EKG9"/>
<dbReference type="InterPro" id="IPR036259">
    <property type="entry name" value="MFS_trans_sf"/>
</dbReference>
<feature type="region of interest" description="Disordered" evidence="5">
    <location>
        <begin position="1"/>
        <end position="57"/>
    </location>
</feature>
<evidence type="ECO:0000256" key="6">
    <source>
        <dbReference type="SAM" id="Phobius"/>
    </source>
</evidence>
<accession>A0A0D6EKG9</accession>
<keyword evidence="3 6" id="KW-1133">Transmembrane helix</keyword>
<evidence type="ECO:0000259" key="7">
    <source>
        <dbReference type="PROSITE" id="PS50850"/>
    </source>
</evidence>
<dbReference type="PANTHER" id="PTHR23502">
    <property type="entry name" value="MAJOR FACILITATOR SUPERFAMILY"/>
    <property type="match status" value="1"/>
</dbReference>
<proteinExistence type="predicted"/>
<dbReference type="InterPro" id="IPR011701">
    <property type="entry name" value="MFS"/>
</dbReference>
<feature type="transmembrane region" description="Helical" evidence="6">
    <location>
        <begin position="364"/>
        <end position="384"/>
    </location>
</feature>
<evidence type="ECO:0000256" key="5">
    <source>
        <dbReference type="SAM" id="MobiDB-lite"/>
    </source>
</evidence>
<feature type="transmembrane region" description="Helical" evidence="6">
    <location>
        <begin position="215"/>
        <end position="237"/>
    </location>
</feature>
<dbReference type="EMBL" id="CENE01000007">
    <property type="protein sequence ID" value="CEQ40474.1"/>
    <property type="molecule type" value="Genomic_DNA"/>
</dbReference>
<reference evidence="9" key="1">
    <citation type="submission" date="2015-02" db="EMBL/GenBank/DDBJ databases">
        <authorList>
            <person name="Gon?alves P."/>
        </authorList>
    </citation>
    <scope>NUCLEOTIDE SEQUENCE [LARGE SCALE GENOMIC DNA]</scope>
</reference>
<evidence type="ECO:0000256" key="1">
    <source>
        <dbReference type="ARBA" id="ARBA00004141"/>
    </source>
</evidence>
<keyword evidence="2 6" id="KW-0812">Transmembrane</keyword>
<dbReference type="GO" id="GO:0016020">
    <property type="term" value="C:membrane"/>
    <property type="evidence" value="ECO:0007669"/>
    <property type="project" value="UniProtKB-SubCell"/>
</dbReference>
<feature type="transmembrane region" description="Helical" evidence="6">
    <location>
        <begin position="498"/>
        <end position="519"/>
    </location>
</feature>
<dbReference type="GO" id="GO:0022857">
    <property type="term" value="F:transmembrane transporter activity"/>
    <property type="evidence" value="ECO:0007669"/>
    <property type="project" value="InterPro"/>
</dbReference>
<evidence type="ECO:0000256" key="2">
    <source>
        <dbReference type="ARBA" id="ARBA00022692"/>
    </source>
</evidence>
<feature type="transmembrane region" description="Helical" evidence="6">
    <location>
        <begin position="434"/>
        <end position="454"/>
    </location>
</feature>
<feature type="domain" description="Major facilitator superfamily (MFS) profile" evidence="7">
    <location>
        <begin position="84"/>
        <end position="552"/>
    </location>
</feature>
<dbReference type="InterPro" id="IPR020846">
    <property type="entry name" value="MFS_dom"/>
</dbReference>
<comment type="subcellular location">
    <subcellularLocation>
        <location evidence="1">Membrane</location>
        <topology evidence="1">Multi-pass membrane protein</topology>
    </subcellularLocation>
</comment>
<evidence type="ECO:0000256" key="3">
    <source>
        <dbReference type="ARBA" id="ARBA00022989"/>
    </source>
</evidence>
<dbReference type="PROSITE" id="PS50850">
    <property type="entry name" value="MFS"/>
    <property type="match status" value="1"/>
</dbReference>
<dbReference type="CDD" id="cd17323">
    <property type="entry name" value="MFS_Tpo1_MDR_like"/>
    <property type="match status" value="1"/>
</dbReference>
<feature type="transmembrane region" description="Helical" evidence="6">
    <location>
        <begin position="466"/>
        <end position="486"/>
    </location>
</feature>
<evidence type="ECO:0000256" key="4">
    <source>
        <dbReference type="ARBA" id="ARBA00023136"/>
    </source>
</evidence>
<evidence type="ECO:0000313" key="9">
    <source>
        <dbReference type="Proteomes" id="UP000243876"/>
    </source>
</evidence>
<keyword evidence="4 6" id="KW-0472">Membrane</keyword>
<gene>
    <name evidence="8" type="primary">SPOSA6832_02101</name>
</gene>